<gene>
    <name evidence="1" type="ORF">GM920_09540</name>
</gene>
<accession>A0ABR6EV49</accession>
<evidence type="ECO:0000313" key="1">
    <source>
        <dbReference type="EMBL" id="MBB2149149.1"/>
    </source>
</evidence>
<protein>
    <submittedName>
        <fullName evidence="1">Uncharacterized protein</fullName>
    </submittedName>
</protein>
<proteinExistence type="predicted"/>
<organism evidence="1 2">
    <name type="scientific">Pedobacter gandavensis</name>
    <dbReference type="NCBI Taxonomy" id="2679963"/>
    <lineage>
        <taxon>Bacteria</taxon>
        <taxon>Pseudomonadati</taxon>
        <taxon>Bacteroidota</taxon>
        <taxon>Sphingobacteriia</taxon>
        <taxon>Sphingobacteriales</taxon>
        <taxon>Sphingobacteriaceae</taxon>
        <taxon>Pedobacter</taxon>
    </lineage>
</organism>
<name>A0ABR6EV49_9SPHI</name>
<evidence type="ECO:0000313" key="2">
    <source>
        <dbReference type="Proteomes" id="UP000636110"/>
    </source>
</evidence>
<keyword evidence="2" id="KW-1185">Reference proteome</keyword>
<dbReference type="EMBL" id="WNXC01000002">
    <property type="protein sequence ID" value="MBB2149149.1"/>
    <property type="molecule type" value="Genomic_DNA"/>
</dbReference>
<dbReference type="RefSeq" id="WP_182956254.1">
    <property type="nucleotide sequence ID" value="NZ_WNXC01000002.1"/>
</dbReference>
<dbReference type="Proteomes" id="UP000636110">
    <property type="component" value="Unassembled WGS sequence"/>
</dbReference>
<comment type="caution">
    <text evidence="1">The sequence shown here is derived from an EMBL/GenBank/DDBJ whole genome shotgun (WGS) entry which is preliminary data.</text>
</comment>
<reference evidence="1 2" key="1">
    <citation type="submission" date="2019-11" db="EMBL/GenBank/DDBJ databases">
        <title>Description of Pedobacter sp. LMG 31462T.</title>
        <authorList>
            <person name="Carlier A."/>
            <person name="Qi S."/>
            <person name="Vandamme P."/>
        </authorList>
    </citation>
    <scope>NUCLEOTIDE SEQUENCE [LARGE SCALE GENOMIC DNA]</scope>
    <source>
        <strain evidence="1 2">LMG 31462</strain>
    </source>
</reference>
<sequence length="133" mass="15969">MIIADIVPQSENLFFVRFSDPNEDFGNKPYFTVKSIEEVKRRMYFHNRLYVVEKLKSWLKQRLYAMPSSEKEISLLLCWISEIEKRGFTYICDFIKRKRLNFESIAPAESSKYFNYYTKTIVPILKFCAEEYG</sequence>